<proteinExistence type="inferred from homology"/>
<feature type="domain" description="Aminotransferase class I/classII large" evidence="13">
    <location>
        <begin position="61"/>
        <end position="422"/>
    </location>
</feature>
<name>A0AAJ7L4J2_9ACAR</name>
<reference evidence="15" key="1">
    <citation type="submission" date="2025-08" db="UniProtKB">
        <authorList>
            <consortium name="RefSeq"/>
        </authorList>
    </citation>
    <scope>IDENTIFICATION</scope>
</reference>
<keyword evidence="7" id="KW-0663">Pyridoxal phosphate</keyword>
<dbReference type="InterPro" id="IPR015422">
    <property type="entry name" value="PyrdxlP-dep_Trfase_small"/>
</dbReference>
<evidence type="ECO:0000313" key="14">
    <source>
        <dbReference type="Proteomes" id="UP000694867"/>
    </source>
</evidence>
<dbReference type="PRINTS" id="PR00799">
    <property type="entry name" value="TRANSAMINASE"/>
</dbReference>
<dbReference type="GO" id="GO:0004069">
    <property type="term" value="F:L-aspartate:2-oxoglutarate aminotransferase activity"/>
    <property type="evidence" value="ECO:0007669"/>
    <property type="project" value="UniProtKB-EC"/>
</dbReference>
<dbReference type="GO" id="GO:0030170">
    <property type="term" value="F:pyridoxal phosphate binding"/>
    <property type="evidence" value="ECO:0007669"/>
    <property type="project" value="InterPro"/>
</dbReference>
<evidence type="ECO:0000256" key="8">
    <source>
        <dbReference type="ARBA" id="ARBA00040891"/>
    </source>
</evidence>
<dbReference type="Pfam" id="PF00155">
    <property type="entry name" value="Aminotran_1_2"/>
    <property type="match status" value="1"/>
</dbReference>
<evidence type="ECO:0000256" key="3">
    <source>
        <dbReference type="ARBA" id="ARBA00011738"/>
    </source>
</evidence>
<dbReference type="RefSeq" id="XP_018495563.1">
    <property type="nucleotide sequence ID" value="XM_018640047.2"/>
</dbReference>
<dbReference type="EC" id="2.6.1.1" evidence="4"/>
<evidence type="ECO:0000256" key="1">
    <source>
        <dbReference type="ARBA" id="ARBA00001933"/>
    </source>
</evidence>
<dbReference type="InterPro" id="IPR004839">
    <property type="entry name" value="Aminotransferase_I/II_large"/>
</dbReference>
<keyword evidence="5 15" id="KW-0032">Aminotransferase</keyword>
<dbReference type="GO" id="GO:0005739">
    <property type="term" value="C:mitochondrion"/>
    <property type="evidence" value="ECO:0007669"/>
    <property type="project" value="TreeGrafter"/>
</dbReference>
<evidence type="ECO:0000256" key="11">
    <source>
        <dbReference type="ARBA" id="ARBA00042867"/>
    </source>
</evidence>
<dbReference type="Gene3D" id="3.40.640.10">
    <property type="entry name" value="Type I PLP-dependent aspartate aminotransferase-like (Major domain)"/>
    <property type="match status" value="1"/>
</dbReference>
<evidence type="ECO:0000256" key="9">
    <source>
        <dbReference type="ARBA" id="ARBA00041257"/>
    </source>
</evidence>
<dbReference type="PANTHER" id="PTHR11879">
    <property type="entry name" value="ASPARTATE AMINOTRANSFERASE"/>
    <property type="match status" value="1"/>
</dbReference>
<dbReference type="KEGG" id="goe:100908879"/>
<dbReference type="Gene3D" id="3.90.1150.10">
    <property type="entry name" value="Aspartate Aminotransferase, domain 1"/>
    <property type="match status" value="1"/>
</dbReference>
<comment type="subunit">
    <text evidence="3">Homodimer.</text>
</comment>
<evidence type="ECO:0000256" key="12">
    <source>
        <dbReference type="ARBA" id="ARBA00042891"/>
    </source>
</evidence>
<evidence type="ECO:0000313" key="15">
    <source>
        <dbReference type="RefSeq" id="XP_018495563.1"/>
    </source>
</evidence>
<dbReference type="AlphaFoldDB" id="A0AAJ7L4J2"/>
<gene>
    <name evidence="15" type="primary">LOC100908879</name>
</gene>
<comment type="cofactor">
    <cofactor evidence="1">
        <name>pyridoxal 5'-phosphate</name>
        <dbReference type="ChEBI" id="CHEBI:597326"/>
    </cofactor>
</comment>
<evidence type="ECO:0000256" key="7">
    <source>
        <dbReference type="ARBA" id="ARBA00022898"/>
    </source>
</evidence>
<evidence type="ECO:0000256" key="6">
    <source>
        <dbReference type="ARBA" id="ARBA00022679"/>
    </source>
</evidence>
<evidence type="ECO:0000259" key="13">
    <source>
        <dbReference type="Pfam" id="PF00155"/>
    </source>
</evidence>
<dbReference type="InterPro" id="IPR015421">
    <property type="entry name" value="PyrdxlP-dep_Trfase_major"/>
</dbReference>
<evidence type="ECO:0000256" key="10">
    <source>
        <dbReference type="ARBA" id="ARBA00041746"/>
    </source>
</evidence>
<accession>A0AAJ7L4J2</accession>
<organism evidence="14 15">
    <name type="scientific">Galendromus occidentalis</name>
    <name type="common">western predatory mite</name>
    <dbReference type="NCBI Taxonomy" id="34638"/>
    <lineage>
        <taxon>Eukaryota</taxon>
        <taxon>Metazoa</taxon>
        <taxon>Ecdysozoa</taxon>
        <taxon>Arthropoda</taxon>
        <taxon>Chelicerata</taxon>
        <taxon>Arachnida</taxon>
        <taxon>Acari</taxon>
        <taxon>Parasitiformes</taxon>
        <taxon>Mesostigmata</taxon>
        <taxon>Gamasina</taxon>
        <taxon>Phytoseioidea</taxon>
        <taxon>Phytoseiidae</taxon>
        <taxon>Typhlodrominae</taxon>
        <taxon>Galendromus</taxon>
    </lineage>
</organism>
<dbReference type="InterPro" id="IPR000796">
    <property type="entry name" value="Asp_trans"/>
</dbReference>
<dbReference type="GeneID" id="100908879"/>
<dbReference type="InterPro" id="IPR015424">
    <property type="entry name" value="PyrdxlP-dep_Trfase"/>
</dbReference>
<dbReference type="SUPFAM" id="SSF53383">
    <property type="entry name" value="PLP-dependent transferases"/>
    <property type="match status" value="1"/>
</dbReference>
<dbReference type="PANTHER" id="PTHR11879:SF22">
    <property type="entry name" value="ASPARTATE AMINOTRANSFERASE, MITOCHONDRIAL"/>
    <property type="match status" value="1"/>
</dbReference>
<comment type="similarity">
    <text evidence="2">Belongs to the class-I pyridoxal-phosphate-dependent aminotransferase family.</text>
</comment>
<dbReference type="GO" id="GO:0006520">
    <property type="term" value="P:amino acid metabolic process"/>
    <property type="evidence" value="ECO:0007669"/>
    <property type="project" value="InterPro"/>
</dbReference>
<evidence type="ECO:0000256" key="4">
    <source>
        <dbReference type="ARBA" id="ARBA00012753"/>
    </source>
</evidence>
<evidence type="ECO:0000256" key="2">
    <source>
        <dbReference type="ARBA" id="ARBA00007441"/>
    </source>
</evidence>
<sequence length="429" mass="48420">MRKFLRGIKALQLCRETRLFDCTNRGQQKLGMAFVFPRTNPPVLPHEALEKYRRDDAKLKANLTVGTYWNEREKLHAFETAREARRIVHSRVHCHNYPHQGGNEDFRRLVTEFVLGKGHPALGRSSSFQSLGAGGALSIVGHLLSKYMACDTIFLSSPHWPTYAKIFPLAGVTNIGHYRYLKNGAFDLDGMLEDLLALDCRSAVLLQVCCHNPTGCDPTIEDWKKIVAIVQEKKHRVILDAAYHGYVSGDPFADLEPVRIFVDAGLDVLLCQSFSKNLTMYSDRIGSLTVVASDTEALQAIEAAVFTIVYHSYVAPPRDPALIIATILGDTQLRDLWFEELRQASDRLQKNRRRLYDALMRELPSERWERILHQKGLYCSVDVDLNDVQKLQERYSVYILANGRINLSGLNEGNISHAARALAGVVSEI</sequence>
<protein>
    <recommendedName>
        <fullName evidence="8">Aspartate aminotransferase, mitochondrial</fullName>
        <ecNumber evidence="4">2.6.1.1</ecNumber>
    </recommendedName>
    <alternativeName>
        <fullName evidence="9">Kynurenine aminotransferase 4</fullName>
    </alternativeName>
    <alternativeName>
        <fullName evidence="12">Kynurenine aminotransferase IV</fullName>
    </alternativeName>
    <alternativeName>
        <fullName evidence="11">Kynurenine--oxoglutarate transaminase 4</fullName>
    </alternativeName>
    <alternativeName>
        <fullName evidence="10">Kynurenine--oxoglutarate transaminase IV</fullName>
    </alternativeName>
</protein>
<dbReference type="Proteomes" id="UP000694867">
    <property type="component" value="Unplaced"/>
</dbReference>
<evidence type="ECO:0000256" key="5">
    <source>
        <dbReference type="ARBA" id="ARBA00022576"/>
    </source>
</evidence>
<keyword evidence="14" id="KW-1185">Reference proteome</keyword>
<dbReference type="CDD" id="cd00609">
    <property type="entry name" value="AAT_like"/>
    <property type="match status" value="1"/>
</dbReference>
<keyword evidence="6" id="KW-0808">Transferase</keyword>